<proteinExistence type="predicted"/>
<dbReference type="KEGG" id="vah:G7081_06130"/>
<dbReference type="EMBL" id="CP049886">
    <property type="protein sequence ID" value="QIL46684.1"/>
    <property type="molecule type" value="Genomic_DNA"/>
</dbReference>
<evidence type="ECO:0000259" key="2">
    <source>
        <dbReference type="Pfam" id="PF12146"/>
    </source>
</evidence>
<dbReference type="AlphaFoldDB" id="A0A6G8ANM6"/>
<dbReference type="Proteomes" id="UP000500890">
    <property type="component" value="Chromosome"/>
</dbReference>
<dbReference type="PIRSF" id="PIRSF017388">
    <property type="entry name" value="Esterase_lipase"/>
    <property type="match status" value="1"/>
</dbReference>
<accession>A0A6G8ANM6</accession>
<feature type="active site" description="Nucleophile" evidence="1">
    <location>
        <position position="97"/>
    </location>
</feature>
<feature type="active site" description="Charge relay system" evidence="1">
    <location>
        <position position="228"/>
    </location>
</feature>
<dbReference type="InterPro" id="IPR029058">
    <property type="entry name" value="AB_hydrolase_fold"/>
</dbReference>
<sequence length="258" mass="28822">METNNVKLPETVFLKGGKRAVVLMHAYTGNPNDVRSLGRVLNSNGYTVLMPLFAGHGTKRAEDILAAGPESWHQQLVNHMQHLKDEGYDEVAVFGLSLGGVFAMSALERYPEQVIGGGIFCSPIAAEIETNILPTFKYYARTNMKRAGSEDGEVEQRMSEIEKTLPIQLAEISDYSAEVFHQLKTVKQPTLLVQAGQDKMINPDDVYDVADELINSQPQIKWYPESGHVITIGPEKKEFEADVLLFINQLNWHYSLEA</sequence>
<evidence type="ECO:0000256" key="1">
    <source>
        <dbReference type="PIRSR" id="PIRSR017388-1"/>
    </source>
</evidence>
<evidence type="ECO:0000313" key="3">
    <source>
        <dbReference type="EMBL" id="QIL46684.1"/>
    </source>
</evidence>
<keyword evidence="4" id="KW-1185">Reference proteome</keyword>
<dbReference type="GO" id="GO:0052689">
    <property type="term" value="F:carboxylic ester hydrolase activity"/>
    <property type="evidence" value="ECO:0007669"/>
    <property type="project" value="InterPro"/>
</dbReference>
<evidence type="ECO:0000313" key="4">
    <source>
        <dbReference type="Proteomes" id="UP000500890"/>
    </source>
</evidence>
<dbReference type="InterPro" id="IPR051044">
    <property type="entry name" value="MAG_DAG_Lipase"/>
</dbReference>
<dbReference type="InterPro" id="IPR012354">
    <property type="entry name" value="Esterase_lipase"/>
</dbReference>
<organism evidence="3 4">
    <name type="scientific">Vagococcus coleopterorum</name>
    <dbReference type="NCBI Taxonomy" id="2714946"/>
    <lineage>
        <taxon>Bacteria</taxon>
        <taxon>Bacillati</taxon>
        <taxon>Bacillota</taxon>
        <taxon>Bacilli</taxon>
        <taxon>Lactobacillales</taxon>
        <taxon>Enterococcaceae</taxon>
        <taxon>Vagococcus</taxon>
    </lineage>
</organism>
<dbReference type="Pfam" id="PF12146">
    <property type="entry name" value="Hydrolase_4"/>
    <property type="match status" value="1"/>
</dbReference>
<dbReference type="InterPro" id="IPR022742">
    <property type="entry name" value="Hydrolase_4"/>
</dbReference>
<feature type="active site" description="Charge relay system" evidence="1">
    <location>
        <position position="198"/>
    </location>
</feature>
<gene>
    <name evidence="3" type="ORF">G7081_06130</name>
</gene>
<reference evidence="3 4" key="1">
    <citation type="submission" date="2020-03" db="EMBL/GenBank/DDBJ databases">
        <title>Vagococcus sp. nov., isolated from beetles.</title>
        <authorList>
            <person name="Hyun D.-W."/>
            <person name="Bae J.-W."/>
        </authorList>
    </citation>
    <scope>NUCLEOTIDE SEQUENCE [LARGE SCALE GENOMIC DNA]</scope>
    <source>
        <strain evidence="3 4">HDW17A</strain>
    </source>
</reference>
<feature type="domain" description="Serine aminopeptidase S33" evidence="2">
    <location>
        <begin position="18"/>
        <end position="231"/>
    </location>
</feature>
<dbReference type="PANTHER" id="PTHR11614">
    <property type="entry name" value="PHOSPHOLIPASE-RELATED"/>
    <property type="match status" value="1"/>
</dbReference>
<name>A0A6G8ANM6_9ENTE</name>
<protein>
    <submittedName>
        <fullName evidence="3">Alpha/beta fold hydrolase</fullName>
    </submittedName>
</protein>
<dbReference type="RefSeq" id="WP_166008072.1">
    <property type="nucleotide sequence ID" value="NZ_CP049886.1"/>
</dbReference>
<dbReference type="Gene3D" id="3.40.50.1820">
    <property type="entry name" value="alpha/beta hydrolase"/>
    <property type="match status" value="1"/>
</dbReference>
<dbReference type="SUPFAM" id="SSF53474">
    <property type="entry name" value="alpha/beta-Hydrolases"/>
    <property type="match status" value="1"/>
</dbReference>
<keyword evidence="3" id="KW-0378">Hydrolase</keyword>